<feature type="domain" description="FANCL C-terminal" evidence="1">
    <location>
        <begin position="313"/>
        <end position="388"/>
    </location>
</feature>
<protein>
    <recommendedName>
        <fullName evidence="1">FANCL C-terminal domain-containing protein</fullName>
    </recommendedName>
</protein>
<accession>A0A9W7A0P2</accession>
<dbReference type="PANTHER" id="PTHR13206:SF0">
    <property type="entry name" value="E3 UBIQUITIN-PROTEIN LIGASE FANCL"/>
    <property type="match status" value="1"/>
</dbReference>
<dbReference type="AlphaFoldDB" id="A0A9W7A0P2"/>
<gene>
    <name evidence="2" type="ORF">TrLO_g7870</name>
</gene>
<dbReference type="GO" id="GO:0036297">
    <property type="term" value="P:interstrand cross-link repair"/>
    <property type="evidence" value="ECO:0007669"/>
    <property type="project" value="InterPro"/>
</dbReference>
<dbReference type="InterPro" id="IPR026850">
    <property type="entry name" value="FANCL_C"/>
</dbReference>
<name>A0A9W7A0P2_9STRA</name>
<reference evidence="3" key="1">
    <citation type="journal article" date="2023" name="Commun. Biol.">
        <title>Genome analysis of Parmales, the sister group of diatoms, reveals the evolutionary specialization of diatoms from phago-mixotrophs to photoautotrophs.</title>
        <authorList>
            <person name="Ban H."/>
            <person name="Sato S."/>
            <person name="Yoshikawa S."/>
            <person name="Yamada K."/>
            <person name="Nakamura Y."/>
            <person name="Ichinomiya M."/>
            <person name="Sato N."/>
            <person name="Blanc-Mathieu R."/>
            <person name="Endo H."/>
            <person name="Kuwata A."/>
            <person name="Ogata H."/>
        </authorList>
    </citation>
    <scope>NUCLEOTIDE SEQUENCE [LARGE SCALE GENOMIC DNA]</scope>
    <source>
        <strain evidence="3">NIES 3700</strain>
    </source>
</reference>
<dbReference type="Proteomes" id="UP001165122">
    <property type="component" value="Unassembled WGS sequence"/>
</dbReference>
<evidence type="ECO:0000313" key="3">
    <source>
        <dbReference type="Proteomes" id="UP001165122"/>
    </source>
</evidence>
<dbReference type="InterPro" id="IPR026848">
    <property type="entry name" value="Fancl"/>
</dbReference>
<dbReference type="EMBL" id="BRXW01000500">
    <property type="protein sequence ID" value="GMH60533.1"/>
    <property type="molecule type" value="Genomic_DNA"/>
</dbReference>
<keyword evidence="3" id="KW-1185">Reference proteome</keyword>
<evidence type="ECO:0000313" key="2">
    <source>
        <dbReference type="EMBL" id="GMH60533.1"/>
    </source>
</evidence>
<sequence length="393" mass="43936">MIVFDDVHEYSRIVFYPPVQQAVVPPFDATFHYQLESKATNPKLLDPADIRRVEMRSDTQAVSFAELDSAVVARLKAALDLKVDSQAAPMDLLSQSETLFSELLRTIPPPPPPPSSKISNLEAVANFVASLDEKVTLLPDSSDLEVEWVSSASSFACSFTLTNPVKIDLPDKFVEREQRPPRGCSLAQLHQFCIALCKKYEPLYHALDNLASHFTVIDPPLPCPNRVVSRRLLCHDEEGRAMSVEVELAALDPRTRPTKFRAIADVGNRVMEKYRAFGWDESVPVEENLKTACAVSFPHPSSSVGAEEEDDADILCGICYGYKLVIDTDNKENKQELPDIVCPTPNCAKPYHHSCLFEWLRGDRESTISFDRIYGSCMYCEGKVSCKMRDGTE</sequence>
<comment type="caution">
    <text evidence="2">The sequence shown here is derived from an EMBL/GenBank/DDBJ whole genome shotgun (WGS) entry which is preliminary data.</text>
</comment>
<proteinExistence type="predicted"/>
<dbReference type="GO" id="GO:0043240">
    <property type="term" value="C:Fanconi anaemia nuclear complex"/>
    <property type="evidence" value="ECO:0007669"/>
    <property type="project" value="InterPro"/>
</dbReference>
<dbReference type="InterPro" id="IPR043003">
    <property type="entry name" value="FANCL_d3_sf"/>
</dbReference>
<dbReference type="OrthoDB" id="10263265at2759"/>
<dbReference type="Pfam" id="PF11793">
    <property type="entry name" value="FANCL_C"/>
    <property type="match status" value="1"/>
</dbReference>
<dbReference type="PANTHER" id="PTHR13206">
    <property type="entry name" value="UBIQUITIN LIGASE PROTEIN PHF9 FANCONI ANEMIA GROUP L PROTEIN"/>
    <property type="match status" value="1"/>
</dbReference>
<dbReference type="InterPro" id="IPR013083">
    <property type="entry name" value="Znf_RING/FYVE/PHD"/>
</dbReference>
<dbReference type="SMART" id="SM01197">
    <property type="entry name" value="FANCL_C"/>
    <property type="match status" value="1"/>
</dbReference>
<dbReference type="Gene3D" id="3.10.110.20">
    <property type="entry name" value="RWD domain-like"/>
    <property type="match status" value="1"/>
</dbReference>
<dbReference type="GO" id="GO:0006513">
    <property type="term" value="P:protein monoubiquitination"/>
    <property type="evidence" value="ECO:0007669"/>
    <property type="project" value="TreeGrafter"/>
</dbReference>
<dbReference type="GO" id="GO:0061630">
    <property type="term" value="F:ubiquitin protein ligase activity"/>
    <property type="evidence" value="ECO:0007669"/>
    <property type="project" value="TreeGrafter"/>
</dbReference>
<evidence type="ECO:0000259" key="1">
    <source>
        <dbReference type="Pfam" id="PF11793"/>
    </source>
</evidence>
<dbReference type="Gene3D" id="3.30.40.10">
    <property type="entry name" value="Zinc/RING finger domain, C3HC4 (zinc finger)"/>
    <property type="match status" value="1"/>
</dbReference>
<organism evidence="2 3">
    <name type="scientific">Triparma laevis f. longispina</name>
    <dbReference type="NCBI Taxonomy" id="1714387"/>
    <lineage>
        <taxon>Eukaryota</taxon>
        <taxon>Sar</taxon>
        <taxon>Stramenopiles</taxon>
        <taxon>Ochrophyta</taxon>
        <taxon>Bolidophyceae</taxon>
        <taxon>Parmales</taxon>
        <taxon>Triparmaceae</taxon>
        <taxon>Triparma</taxon>
    </lineage>
</organism>